<evidence type="ECO:0000313" key="1">
    <source>
        <dbReference type="EMBL" id="MPN10136.1"/>
    </source>
</evidence>
<dbReference type="EMBL" id="VSSQ01056280">
    <property type="protein sequence ID" value="MPN10136.1"/>
    <property type="molecule type" value="Genomic_DNA"/>
</dbReference>
<organism evidence="1">
    <name type="scientific">bioreactor metagenome</name>
    <dbReference type="NCBI Taxonomy" id="1076179"/>
    <lineage>
        <taxon>unclassified sequences</taxon>
        <taxon>metagenomes</taxon>
        <taxon>ecological metagenomes</taxon>
    </lineage>
</organism>
<dbReference type="AlphaFoldDB" id="A0A645F942"/>
<comment type="caution">
    <text evidence="1">The sequence shown here is derived from an EMBL/GenBank/DDBJ whole genome shotgun (WGS) entry which is preliminary data.</text>
</comment>
<name>A0A645F942_9ZZZZ</name>
<protein>
    <submittedName>
        <fullName evidence="1">Uncharacterized protein</fullName>
    </submittedName>
</protein>
<sequence>MVDGVVEEQDFRRFNEDRRQRQHVMDNHEVNACRQDFGQCFNQWANAKECQNGEDHPDDACGEVIHQHLKTGLDLTVYPVVEMFDSPAAQRTCDHRAEEHWHICTDDNAHGGDCTNHAATFAANQLTTGITDQERQQIGDHRTDKLRQRFVRQPPCRNE</sequence>
<accession>A0A645F942</accession>
<reference evidence="1" key="1">
    <citation type="submission" date="2019-08" db="EMBL/GenBank/DDBJ databases">
        <authorList>
            <person name="Kucharzyk K."/>
            <person name="Murdoch R.W."/>
            <person name="Higgins S."/>
            <person name="Loffler F."/>
        </authorList>
    </citation>
    <scope>NUCLEOTIDE SEQUENCE</scope>
</reference>
<gene>
    <name evidence="1" type="ORF">SDC9_157431</name>
</gene>
<proteinExistence type="predicted"/>